<organism evidence="5 6">
    <name type="scientific">Pontivivens insulae</name>
    <dbReference type="NCBI Taxonomy" id="1639689"/>
    <lineage>
        <taxon>Bacteria</taxon>
        <taxon>Pseudomonadati</taxon>
        <taxon>Pseudomonadota</taxon>
        <taxon>Alphaproteobacteria</taxon>
        <taxon>Rhodobacterales</taxon>
        <taxon>Paracoccaceae</taxon>
        <taxon>Pontivivens</taxon>
    </lineage>
</organism>
<dbReference type="PANTHER" id="PTHR43584:SF8">
    <property type="entry name" value="N-ACETYLMURAMATE ALPHA-1-PHOSPHATE URIDYLYLTRANSFERASE"/>
    <property type="match status" value="1"/>
</dbReference>
<dbReference type="GO" id="GO:0016779">
    <property type="term" value="F:nucleotidyltransferase activity"/>
    <property type="evidence" value="ECO:0007669"/>
    <property type="project" value="UniProtKB-KW"/>
</dbReference>
<dbReference type="EMBL" id="OMKW01000004">
    <property type="protein sequence ID" value="SPF30848.1"/>
    <property type="molecule type" value="Genomic_DNA"/>
</dbReference>
<gene>
    <name evidence="5" type="primary">hddC</name>
    <name evidence="5" type="ORF">POI8812_03192</name>
</gene>
<dbReference type="RefSeq" id="WP_245895444.1">
    <property type="nucleotide sequence ID" value="NZ_OMKW01000004.1"/>
</dbReference>
<evidence type="ECO:0000256" key="2">
    <source>
        <dbReference type="ARBA" id="ARBA00022695"/>
    </source>
</evidence>
<evidence type="ECO:0000259" key="4">
    <source>
        <dbReference type="Pfam" id="PF12804"/>
    </source>
</evidence>
<dbReference type="Pfam" id="PF12804">
    <property type="entry name" value="NTP_transf_3"/>
    <property type="match status" value="1"/>
</dbReference>
<proteinExistence type="predicted"/>
<dbReference type="AlphaFoldDB" id="A0A2R8AFG9"/>
<keyword evidence="1 5" id="KW-0808">Transferase</keyword>
<dbReference type="EC" id="2.7.7.71" evidence="5"/>
<accession>A0A2R8AFG9</accession>
<keyword evidence="6" id="KW-1185">Reference proteome</keyword>
<dbReference type="Gene3D" id="3.90.550.10">
    <property type="entry name" value="Spore Coat Polysaccharide Biosynthesis Protein SpsA, Chain A"/>
    <property type="match status" value="1"/>
</dbReference>
<keyword evidence="3" id="KW-0460">Magnesium</keyword>
<sequence length="233" mass="25154">MSFPSQAMVFAAGFGTRMGALTANRPKPLLEVKGISLLQRAIDQLRRAGVTRIVVNTHYHADQVEAAVGDDVTLSYEPEILETGGGLQAALRHFDPGPVLTANPDALWAPGADAWGTLSKAWDPARADACLLLVPRSRAQGSVSAGDFFLEPDGQLTRRGAQDHAPFIYSGLQVLNPAMLTQMERGPFSLNVLWNRFAMDGRLSGTVLDADWVDVGRPEGLELANRMMDDADV</sequence>
<keyword evidence="2 5" id="KW-0548">Nucleotidyltransferase</keyword>
<dbReference type="InterPro" id="IPR029044">
    <property type="entry name" value="Nucleotide-diphossugar_trans"/>
</dbReference>
<evidence type="ECO:0000256" key="3">
    <source>
        <dbReference type="ARBA" id="ARBA00022842"/>
    </source>
</evidence>
<evidence type="ECO:0000256" key="1">
    <source>
        <dbReference type="ARBA" id="ARBA00022679"/>
    </source>
</evidence>
<evidence type="ECO:0000313" key="5">
    <source>
        <dbReference type="EMBL" id="SPF30848.1"/>
    </source>
</evidence>
<dbReference type="Proteomes" id="UP000244932">
    <property type="component" value="Unassembled WGS sequence"/>
</dbReference>
<evidence type="ECO:0000313" key="6">
    <source>
        <dbReference type="Proteomes" id="UP000244932"/>
    </source>
</evidence>
<reference evidence="5 6" key="1">
    <citation type="submission" date="2018-03" db="EMBL/GenBank/DDBJ databases">
        <authorList>
            <person name="Keele B.F."/>
        </authorList>
    </citation>
    <scope>NUCLEOTIDE SEQUENCE [LARGE SCALE GENOMIC DNA]</scope>
    <source>
        <strain evidence="5 6">CeCT 8812</strain>
    </source>
</reference>
<dbReference type="CDD" id="cd06422">
    <property type="entry name" value="NTP_transferase_like_1"/>
    <property type="match status" value="1"/>
</dbReference>
<dbReference type="PANTHER" id="PTHR43584">
    <property type="entry name" value="NUCLEOTIDYL TRANSFERASE"/>
    <property type="match status" value="1"/>
</dbReference>
<dbReference type="InterPro" id="IPR025877">
    <property type="entry name" value="MobA-like_NTP_Trfase"/>
</dbReference>
<dbReference type="InterPro" id="IPR050065">
    <property type="entry name" value="GlmU-like"/>
</dbReference>
<name>A0A2R8AFG9_9RHOB</name>
<dbReference type="SUPFAM" id="SSF53448">
    <property type="entry name" value="Nucleotide-diphospho-sugar transferases"/>
    <property type="match status" value="1"/>
</dbReference>
<protein>
    <submittedName>
        <fullName evidence="5">D-glycero-alpha-D-manno-heptose 1-phosphate guanylyltransferase</fullName>
        <ecNumber evidence="5">2.7.7.71</ecNumber>
    </submittedName>
</protein>
<feature type="domain" description="MobA-like NTP transferase" evidence="4">
    <location>
        <begin position="7"/>
        <end position="131"/>
    </location>
</feature>